<evidence type="ECO:0000259" key="1">
    <source>
        <dbReference type="Pfam" id="PF13166"/>
    </source>
</evidence>
<dbReference type="InterPro" id="IPR026866">
    <property type="entry name" value="CR006_AAA"/>
</dbReference>
<protein>
    <recommendedName>
        <fullName evidence="1">Protein CR006 P-loop domain-containing protein</fullName>
    </recommendedName>
</protein>
<dbReference type="GO" id="GO:0000731">
    <property type="term" value="P:DNA synthesis involved in DNA repair"/>
    <property type="evidence" value="ECO:0007669"/>
    <property type="project" value="TreeGrafter"/>
</dbReference>
<accession>A0A0U2X705</accession>
<reference evidence="2 3" key="1">
    <citation type="submission" date="2015-03" db="EMBL/GenBank/DDBJ databases">
        <authorList>
            <person name="Murphy D."/>
        </authorList>
    </citation>
    <scope>NUCLEOTIDE SEQUENCE [LARGE SCALE GENOMIC DNA]</scope>
    <source>
        <strain evidence="2 3">KMM 520</strain>
    </source>
</reference>
<proteinExistence type="predicted"/>
<dbReference type="InterPro" id="IPR027417">
    <property type="entry name" value="P-loop_NTPase"/>
</dbReference>
<dbReference type="RefSeq" id="WP_058373445.1">
    <property type="nucleotide sequence ID" value="NZ_CP011034.1"/>
</dbReference>
<dbReference type="Proteomes" id="UP000065261">
    <property type="component" value="Chromosome I"/>
</dbReference>
<organism evidence="2">
    <name type="scientific">Pseudoalteromonas translucida KMM 520</name>
    <dbReference type="NCBI Taxonomy" id="1315283"/>
    <lineage>
        <taxon>Bacteria</taxon>
        <taxon>Pseudomonadati</taxon>
        <taxon>Pseudomonadota</taxon>
        <taxon>Gammaproteobacteria</taxon>
        <taxon>Alteromonadales</taxon>
        <taxon>Pseudoalteromonadaceae</taxon>
        <taxon>Pseudoalteromonas</taxon>
    </lineage>
</organism>
<evidence type="ECO:0000313" key="2">
    <source>
        <dbReference type="EMBL" id="ALS33118.1"/>
    </source>
</evidence>
<sequence length="782" mass="87329">MLKKIKLIQGIGNFTKTVAGGIDLGDVTVIYGENRNGKSTLCDIIHSLAEDAPDFIMHRKSIPNDPTKPPKVEFMFGTATGNVTSKFENGQWQVKTPDCSGLYVFDQSFIHRNVITGQKQERPNSENMTSFILGESNTALFAALAEMNNNLRDEKRLLSGIEGQFTTHAVGSVPAYVNSALPSETKEQLETNVAAHEASKLQVTTTIQNIEKIKHRNVLSAVGAQVNFAQAIDSINAVLASSLQNVHQDSLVSLQNHMSNHVNNSATFKGWASQGIAQIKDDCPFCGQALSADAQGLIAAYQQAFNAEFDRFNKETRQTLNGLRQPFSIPNTRENLIQLHQANKQVFELYVEPQIITNQALAPLTASLEQKHEVILASFDAVIANSQQATEFWIPRLEQKFTTPYEPAQLVSFDVLNTAATTYNQAIYDYWVVAEQINAIFNAYKGSLNEVDLNHQLTEITQQQTQANLALKRIALEPLCVQYRQKLATVNGIDTTYKAQKQQLEQSQTAYLDTYFDLINGLFRQLGSSNFEIIKVPNNRGRQVIYDLRVKFKGEDISADKINTVFSESDRRALALCIFLAKVMSLPAEEKAKAILVLDDPVTSFDNERIALILNKLDELQRTIKQIVLTTHYKGMAAKAVKKFRRCAKSVKLVHGAETCSIEAVEIDDMMATEHDVAFDRIKAFVNRETNNDILTTLRPFFEGEIRHRFKKQLIDLGEAKSDLSVCTAALRDNGYITAELEARLSAIRDTLNTPMHEIGDDALENTRALAEQVINIVYDEL</sequence>
<feature type="domain" description="Protein CR006 P-loop" evidence="1">
    <location>
        <begin position="18"/>
        <end position="637"/>
    </location>
</feature>
<dbReference type="AlphaFoldDB" id="A0A0U2X705"/>
<dbReference type="PATRIC" id="fig|1315283.4.peg.1711"/>
<name>A0A0U2X705_9GAMM</name>
<dbReference type="GO" id="GO:0006302">
    <property type="term" value="P:double-strand break repair"/>
    <property type="evidence" value="ECO:0007669"/>
    <property type="project" value="TreeGrafter"/>
</dbReference>
<dbReference type="EMBL" id="CP011034">
    <property type="protein sequence ID" value="ALS33118.1"/>
    <property type="molecule type" value="Genomic_DNA"/>
</dbReference>
<dbReference type="KEGG" id="ptn:PTRA_a1984"/>
<dbReference type="Pfam" id="PF13166">
    <property type="entry name" value="AAA_13"/>
    <property type="match status" value="1"/>
</dbReference>
<dbReference type="OrthoDB" id="9795565at2"/>
<dbReference type="PANTHER" id="PTHR32182">
    <property type="entry name" value="DNA REPLICATION AND REPAIR PROTEIN RECF"/>
    <property type="match status" value="1"/>
</dbReference>
<dbReference type="Gene3D" id="3.40.50.300">
    <property type="entry name" value="P-loop containing nucleotide triphosphate hydrolases"/>
    <property type="match status" value="1"/>
</dbReference>
<evidence type="ECO:0000313" key="3">
    <source>
        <dbReference type="Proteomes" id="UP000065261"/>
    </source>
</evidence>
<gene>
    <name evidence="2" type="ORF">PTRA_a1984</name>
</gene>
<dbReference type="SUPFAM" id="SSF52540">
    <property type="entry name" value="P-loop containing nucleoside triphosphate hydrolases"/>
    <property type="match status" value="1"/>
</dbReference>
<dbReference type="PANTHER" id="PTHR32182:SF0">
    <property type="entry name" value="DNA REPLICATION AND REPAIR PROTEIN RECF"/>
    <property type="match status" value="1"/>
</dbReference>